<reference evidence="4" key="1">
    <citation type="journal article" date="2020" name="mSystems">
        <title>Genome- and Community-Level Interaction Insights into Carbon Utilization and Element Cycling Functions of Hydrothermarchaeota in Hydrothermal Sediment.</title>
        <authorList>
            <person name="Zhou Z."/>
            <person name="Liu Y."/>
            <person name="Xu W."/>
            <person name="Pan J."/>
            <person name="Luo Z.H."/>
            <person name="Li M."/>
        </authorList>
    </citation>
    <scope>NUCLEOTIDE SEQUENCE [LARGE SCALE GENOMIC DNA]</scope>
    <source>
        <strain evidence="4">SpSt-711</strain>
    </source>
</reference>
<name>A0A7V4JRI3_9BACT</name>
<dbReference type="Gene3D" id="1.25.40.10">
    <property type="entry name" value="Tetratricopeptide repeat domain"/>
    <property type="match status" value="1"/>
</dbReference>
<sequence length="202" mass="23175">MITEEILKALEKEAIENPHSVFAQHKLAIAYFNLGKFQEAKEAFKRVLKLDPFHFEAMVNLGILLAQEGELEEAKKAFTFTLKYYPNSIEAWNNLGLIEFELGNFDEAEKCYRKALEINESLVEAWINLSTILIEKSLFKEAISALEKAKTFAPENAVIYNNLAVAYYYLKDKESALQNLNLAKELGYPVNLELERMINETL</sequence>
<feature type="repeat" description="TPR" evidence="3">
    <location>
        <begin position="55"/>
        <end position="88"/>
    </location>
</feature>
<evidence type="ECO:0000256" key="3">
    <source>
        <dbReference type="PROSITE-ProRule" id="PRU00339"/>
    </source>
</evidence>
<evidence type="ECO:0000256" key="2">
    <source>
        <dbReference type="ARBA" id="ARBA00022803"/>
    </source>
</evidence>
<proteinExistence type="predicted"/>
<dbReference type="PANTHER" id="PTHR44943">
    <property type="entry name" value="CELLULOSE SYNTHASE OPERON PROTEIN C"/>
    <property type="match status" value="1"/>
</dbReference>
<dbReference type="PANTHER" id="PTHR44943:SF8">
    <property type="entry name" value="TPR REPEAT-CONTAINING PROTEIN MJ0263"/>
    <property type="match status" value="1"/>
</dbReference>
<feature type="repeat" description="TPR" evidence="3">
    <location>
        <begin position="89"/>
        <end position="122"/>
    </location>
</feature>
<feature type="repeat" description="TPR" evidence="3">
    <location>
        <begin position="123"/>
        <end position="156"/>
    </location>
</feature>
<keyword evidence="2 3" id="KW-0802">TPR repeat</keyword>
<dbReference type="InterPro" id="IPR051685">
    <property type="entry name" value="Ycf3/AcsC/BcsC/TPR_MFPF"/>
</dbReference>
<dbReference type="Pfam" id="PF13432">
    <property type="entry name" value="TPR_16"/>
    <property type="match status" value="1"/>
</dbReference>
<dbReference type="AlphaFoldDB" id="A0A7V4JRI3"/>
<organism evidence="4">
    <name type="scientific">Thermodesulfobacterium geofontis</name>
    <dbReference type="NCBI Taxonomy" id="1295609"/>
    <lineage>
        <taxon>Bacteria</taxon>
        <taxon>Pseudomonadati</taxon>
        <taxon>Thermodesulfobacteriota</taxon>
        <taxon>Thermodesulfobacteria</taxon>
        <taxon>Thermodesulfobacteriales</taxon>
        <taxon>Thermodesulfobacteriaceae</taxon>
        <taxon>Thermodesulfobacterium</taxon>
    </lineage>
</organism>
<accession>A0A7V4JRI3</accession>
<dbReference type="InterPro" id="IPR011990">
    <property type="entry name" value="TPR-like_helical_dom_sf"/>
</dbReference>
<dbReference type="Pfam" id="PF00515">
    <property type="entry name" value="TPR_1"/>
    <property type="match status" value="1"/>
</dbReference>
<dbReference type="EMBL" id="DTEI01000126">
    <property type="protein sequence ID" value="HGU16381.1"/>
    <property type="molecule type" value="Genomic_DNA"/>
</dbReference>
<evidence type="ECO:0000313" key="4">
    <source>
        <dbReference type="EMBL" id="HGU16381.1"/>
    </source>
</evidence>
<evidence type="ECO:0000256" key="1">
    <source>
        <dbReference type="ARBA" id="ARBA00022737"/>
    </source>
</evidence>
<dbReference type="Pfam" id="PF13181">
    <property type="entry name" value="TPR_8"/>
    <property type="match status" value="1"/>
</dbReference>
<dbReference type="InterPro" id="IPR019734">
    <property type="entry name" value="TPR_rpt"/>
</dbReference>
<dbReference type="PROSITE" id="PS50005">
    <property type="entry name" value="TPR"/>
    <property type="match status" value="4"/>
</dbReference>
<dbReference type="PROSITE" id="PS50293">
    <property type="entry name" value="TPR_REGION"/>
    <property type="match status" value="2"/>
</dbReference>
<comment type="caution">
    <text evidence="4">The sequence shown here is derived from an EMBL/GenBank/DDBJ whole genome shotgun (WGS) entry which is preliminary data.</text>
</comment>
<gene>
    <name evidence="4" type="ORF">ENU91_07055</name>
</gene>
<feature type="repeat" description="TPR" evidence="3">
    <location>
        <begin position="21"/>
        <end position="54"/>
    </location>
</feature>
<dbReference type="SUPFAM" id="SSF48452">
    <property type="entry name" value="TPR-like"/>
    <property type="match status" value="1"/>
</dbReference>
<dbReference type="Pfam" id="PF13374">
    <property type="entry name" value="TPR_10"/>
    <property type="match status" value="1"/>
</dbReference>
<dbReference type="SMART" id="SM00028">
    <property type="entry name" value="TPR"/>
    <property type="match status" value="5"/>
</dbReference>
<keyword evidence="1" id="KW-0677">Repeat</keyword>
<protein>
    <submittedName>
        <fullName evidence="4">Tetratricopeptide repeat protein</fullName>
    </submittedName>
</protein>